<dbReference type="STRING" id="1123384.AJ81_10025"/>
<dbReference type="OrthoDB" id="9815946at2"/>
<protein>
    <submittedName>
        <fullName evidence="2">C4-dicarboxylate ABC transporter substrate-binding protein</fullName>
    </submittedName>
</protein>
<evidence type="ECO:0000313" key="2">
    <source>
        <dbReference type="EMBL" id="AJC74462.1"/>
    </source>
</evidence>
<reference evidence="2 3" key="1">
    <citation type="submission" date="2014-01" db="EMBL/GenBank/DDBJ databases">
        <title>Genome sequencing of Thermotog hypogea.</title>
        <authorList>
            <person name="Zhang X."/>
            <person name="Alvare G."/>
            <person name="Fristensky B."/>
            <person name="Chen L."/>
            <person name="Suen T."/>
            <person name="Chen Q."/>
            <person name="Ma K."/>
        </authorList>
    </citation>
    <scope>NUCLEOTIDE SEQUENCE [LARGE SCALE GENOMIC DNA]</scope>
    <source>
        <strain evidence="2 3">DSM 11164</strain>
    </source>
</reference>
<keyword evidence="3" id="KW-1185">Reference proteome</keyword>
<keyword evidence="1" id="KW-0732">Signal</keyword>
<evidence type="ECO:0000256" key="1">
    <source>
        <dbReference type="ARBA" id="ARBA00022729"/>
    </source>
</evidence>
<dbReference type="InterPro" id="IPR018389">
    <property type="entry name" value="DctP_fam"/>
</dbReference>
<dbReference type="InterPro" id="IPR038404">
    <property type="entry name" value="TRAP_DctP_sf"/>
</dbReference>
<dbReference type="KEGG" id="phy:AJ81_10025"/>
<proteinExistence type="predicted"/>
<dbReference type="Proteomes" id="UP000077469">
    <property type="component" value="Chromosome"/>
</dbReference>
<dbReference type="PaxDb" id="1123384-AJ81_10025"/>
<dbReference type="CDD" id="cd13603">
    <property type="entry name" value="PBP2_TRAP_Siap_TeaA_like"/>
    <property type="match status" value="1"/>
</dbReference>
<evidence type="ECO:0000313" key="3">
    <source>
        <dbReference type="Proteomes" id="UP000077469"/>
    </source>
</evidence>
<dbReference type="EMBL" id="CP007141">
    <property type="protein sequence ID" value="AJC74462.1"/>
    <property type="molecule type" value="Genomic_DNA"/>
</dbReference>
<dbReference type="Pfam" id="PF03480">
    <property type="entry name" value="DctP"/>
    <property type="match status" value="1"/>
</dbReference>
<dbReference type="PANTHER" id="PTHR33376:SF4">
    <property type="entry name" value="SIALIC ACID-BINDING PERIPLASMIC PROTEIN SIAP"/>
    <property type="match status" value="1"/>
</dbReference>
<dbReference type="AlphaFoldDB" id="A0A0X1KTE5"/>
<accession>A0A0X1KTE5</accession>
<gene>
    <name evidence="2" type="ORF">AJ81_10025</name>
</gene>
<dbReference type="PATRIC" id="fig|1123384.7.peg.2012"/>
<dbReference type="GO" id="GO:0055085">
    <property type="term" value="P:transmembrane transport"/>
    <property type="evidence" value="ECO:0007669"/>
    <property type="project" value="InterPro"/>
</dbReference>
<name>A0A0X1KTE5_9THEM</name>
<organism evidence="2 3">
    <name type="scientific">Pseudothermotoga hypogea DSM 11164 = NBRC 106472</name>
    <dbReference type="NCBI Taxonomy" id="1123384"/>
    <lineage>
        <taxon>Bacteria</taxon>
        <taxon>Thermotogati</taxon>
        <taxon>Thermotogota</taxon>
        <taxon>Thermotogae</taxon>
        <taxon>Thermotogales</taxon>
        <taxon>Thermotogaceae</taxon>
        <taxon>Pseudothermotoga</taxon>
    </lineage>
</organism>
<dbReference type="NCBIfam" id="NF037995">
    <property type="entry name" value="TRAP_S1"/>
    <property type="match status" value="1"/>
</dbReference>
<dbReference type="RefSeq" id="WP_031502608.1">
    <property type="nucleotide sequence ID" value="NC_022795.1"/>
</dbReference>
<sequence length="320" mass="35882">MRKLFVLSLALIVTALFGFQIVLKATTPFQEGHILAEAMKQFKEKIEAETKKAIVVELQIGVVSEEEANNQCAQGLVDLQFTGGRPVEVFAPEYFFVNAPFVIKDYEHFLRVWNGPIGEKAKALIAEKGNMICLGTVYRGYRQMTASKPIYGPSDIKDLKLRLPVVPTWIKIWEAIGAKAVPVPLTELYQALKEGGAEASEGDVTQISSFKLYEVQTYLIITNHQCGVGWITMNKTAYERLTLEERQLVHKIMDEVCTWATEKLKASEGDIIRFLQDNGMKVIKLDEGALKAIRELAAPAVEELFKTTWPVTTWAEVLAQ</sequence>
<dbReference type="Gene3D" id="3.40.190.170">
    <property type="entry name" value="Bacterial extracellular solute-binding protein, family 7"/>
    <property type="match status" value="1"/>
</dbReference>
<dbReference type="PANTHER" id="PTHR33376">
    <property type="match status" value="1"/>
</dbReference>